<feature type="compositionally biased region" description="Polar residues" evidence="1">
    <location>
        <begin position="169"/>
        <end position="187"/>
    </location>
</feature>
<feature type="region of interest" description="Disordered" evidence="1">
    <location>
        <begin position="162"/>
        <end position="195"/>
    </location>
</feature>
<feature type="region of interest" description="Disordered" evidence="1">
    <location>
        <begin position="1"/>
        <end position="106"/>
    </location>
</feature>
<proteinExistence type="predicted"/>
<feature type="compositionally biased region" description="Polar residues" evidence="1">
    <location>
        <begin position="1"/>
        <end position="10"/>
    </location>
</feature>
<name>A0A8S9L4K2_BRACR</name>
<sequence length="249" mass="26167">MNTEMSSTPGGPTLKAGERHPSSTTTDGSSEVGKSSQRNPGSARPPTNAAIDAMLSTAKNASLTTPSTARTSHPVEPTVSAAPPAQTTTYSKEPSNTDTGNTPNVDLATMLRTLLEKVNDLTRAKIGTDNHGPESTQGQEEEIANLRSARRIPAELAAQIQRDLFGDSGTPTQRQATLAPDQGQSNPEDADQDKAIKELQATLKDINSRGINRAESCPLPKEETLSVNGLKNPDPTAKPRPDSHGSAIG</sequence>
<feature type="compositionally biased region" description="Polar residues" evidence="1">
    <location>
        <begin position="85"/>
        <end position="104"/>
    </location>
</feature>
<evidence type="ECO:0000313" key="2">
    <source>
        <dbReference type="EMBL" id="KAF2603020.1"/>
    </source>
</evidence>
<organism evidence="2">
    <name type="scientific">Brassica cretica</name>
    <name type="common">Mustard</name>
    <dbReference type="NCBI Taxonomy" id="69181"/>
    <lineage>
        <taxon>Eukaryota</taxon>
        <taxon>Viridiplantae</taxon>
        <taxon>Streptophyta</taxon>
        <taxon>Embryophyta</taxon>
        <taxon>Tracheophyta</taxon>
        <taxon>Spermatophyta</taxon>
        <taxon>Magnoliopsida</taxon>
        <taxon>eudicotyledons</taxon>
        <taxon>Gunneridae</taxon>
        <taxon>Pentapetalae</taxon>
        <taxon>rosids</taxon>
        <taxon>malvids</taxon>
        <taxon>Brassicales</taxon>
        <taxon>Brassicaceae</taxon>
        <taxon>Brassiceae</taxon>
        <taxon>Brassica</taxon>
    </lineage>
</organism>
<reference evidence="2" key="1">
    <citation type="submission" date="2019-12" db="EMBL/GenBank/DDBJ databases">
        <title>Genome sequencing and annotation of Brassica cretica.</title>
        <authorList>
            <person name="Studholme D.J."/>
            <person name="Sarris P.F."/>
        </authorList>
    </citation>
    <scope>NUCLEOTIDE SEQUENCE</scope>
    <source>
        <strain evidence="2">PFS-102/07</strain>
        <tissue evidence="2">Leaf</tissue>
    </source>
</reference>
<feature type="compositionally biased region" description="Polar residues" evidence="1">
    <location>
        <begin position="22"/>
        <end position="40"/>
    </location>
</feature>
<evidence type="ECO:0000256" key="1">
    <source>
        <dbReference type="SAM" id="MobiDB-lite"/>
    </source>
</evidence>
<dbReference type="AlphaFoldDB" id="A0A8S9L4K2"/>
<gene>
    <name evidence="2" type="ORF">F2Q70_00025483</name>
</gene>
<feature type="compositionally biased region" description="Polar residues" evidence="1">
    <location>
        <begin position="57"/>
        <end position="71"/>
    </location>
</feature>
<accession>A0A8S9L4K2</accession>
<feature type="region of interest" description="Disordered" evidence="1">
    <location>
        <begin position="207"/>
        <end position="249"/>
    </location>
</feature>
<dbReference type="EMBL" id="QGKY02000094">
    <property type="protein sequence ID" value="KAF2603020.1"/>
    <property type="molecule type" value="Genomic_DNA"/>
</dbReference>
<comment type="caution">
    <text evidence="2">The sequence shown here is derived from an EMBL/GenBank/DDBJ whole genome shotgun (WGS) entry which is preliminary data.</text>
</comment>
<feature type="region of interest" description="Disordered" evidence="1">
    <location>
        <begin position="124"/>
        <end position="150"/>
    </location>
</feature>
<protein>
    <submittedName>
        <fullName evidence="2">Uncharacterized protein</fullName>
    </submittedName>
</protein>